<dbReference type="InterPro" id="IPR022398">
    <property type="entry name" value="Peptidase_S8_His-AS"/>
</dbReference>
<feature type="active site" description="Charge relay system" evidence="7">
    <location>
        <position position="174"/>
    </location>
</feature>
<keyword evidence="6 7" id="KW-0720">Serine protease</keyword>
<evidence type="ECO:0000259" key="8">
    <source>
        <dbReference type="Pfam" id="PF00082"/>
    </source>
</evidence>
<evidence type="ECO:0000256" key="2">
    <source>
        <dbReference type="ARBA" id="ARBA00011073"/>
    </source>
</evidence>
<dbReference type="PROSITE" id="PS00137">
    <property type="entry name" value="SUBTILASE_HIS"/>
    <property type="match status" value="1"/>
</dbReference>
<dbReference type="GO" id="GO:0004252">
    <property type="term" value="F:serine-type endopeptidase activity"/>
    <property type="evidence" value="ECO:0007669"/>
    <property type="project" value="UniProtKB-UniRule"/>
</dbReference>
<comment type="caution">
    <text evidence="9">The sequence shown here is derived from an EMBL/GenBank/DDBJ whole genome shotgun (WGS) entry which is preliminary data.</text>
</comment>
<dbReference type="SUPFAM" id="SSF52743">
    <property type="entry name" value="Subtilisin-like"/>
    <property type="match status" value="1"/>
</dbReference>
<dbReference type="AlphaFoldDB" id="A0A101XTR4"/>
<keyword evidence="5 7" id="KW-0378">Hydrolase</keyword>
<dbReference type="InterPro" id="IPR008969">
    <property type="entry name" value="CarboxyPept-like_regulatory"/>
</dbReference>
<evidence type="ECO:0000256" key="4">
    <source>
        <dbReference type="ARBA" id="ARBA00022670"/>
    </source>
</evidence>
<dbReference type="InterPro" id="IPR036852">
    <property type="entry name" value="Peptidase_S8/S53_dom_sf"/>
</dbReference>
<evidence type="ECO:0000313" key="9">
    <source>
        <dbReference type="EMBL" id="KUO97388.1"/>
    </source>
</evidence>
<comment type="subcellular location">
    <subcellularLocation>
        <location evidence="1">Secreted</location>
    </subcellularLocation>
</comment>
<evidence type="ECO:0000313" key="10">
    <source>
        <dbReference type="Proteomes" id="UP000053557"/>
    </source>
</evidence>
<feature type="domain" description="Peptidase S8/S53" evidence="8">
    <location>
        <begin position="126"/>
        <end position="391"/>
    </location>
</feature>
<keyword evidence="4 7" id="KW-0645">Protease</keyword>
<gene>
    <name evidence="9" type="ORF">ATW55_05855</name>
</gene>
<feature type="active site" description="Charge relay system" evidence="7">
    <location>
        <position position="340"/>
    </location>
</feature>
<organism evidence="9 10">
    <name type="scientific">Ferroacidibacillus organovorans</name>
    <dbReference type="NCBI Taxonomy" id="1765683"/>
    <lineage>
        <taxon>Bacteria</taxon>
        <taxon>Bacillati</taxon>
        <taxon>Bacillota</taxon>
        <taxon>Bacilli</taxon>
        <taxon>Bacillales</taxon>
        <taxon>Alicyclobacillaceae</taxon>
        <taxon>Ferroacidibacillus</taxon>
    </lineage>
</organism>
<evidence type="ECO:0000256" key="7">
    <source>
        <dbReference type="PROSITE-ProRule" id="PRU01240"/>
    </source>
</evidence>
<dbReference type="PROSITE" id="PS51892">
    <property type="entry name" value="SUBTILASE"/>
    <property type="match status" value="1"/>
</dbReference>
<dbReference type="GO" id="GO:0006508">
    <property type="term" value="P:proteolysis"/>
    <property type="evidence" value="ECO:0007669"/>
    <property type="project" value="UniProtKB-KW"/>
</dbReference>
<dbReference type="InterPro" id="IPR050131">
    <property type="entry name" value="Peptidase_S8_subtilisin-like"/>
</dbReference>
<dbReference type="RefSeq" id="WP_067710899.1">
    <property type="nucleotide sequence ID" value="NZ_LPVJ01000001.1"/>
</dbReference>
<dbReference type="Proteomes" id="UP000053557">
    <property type="component" value="Unassembled WGS sequence"/>
</dbReference>
<protein>
    <recommendedName>
        <fullName evidence="8">Peptidase S8/S53 domain-containing protein</fullName>
    </recommendedName>
</protein>
<dbReference type="Pfam" id="PF00082">
    <property type="entry name" value="Peptidase_S8"/>
    <property type="match status" value="1"/>
</dbReference>
<name>A0A101XTR4_9BACL</name>
<keyword evidence="3" id="KW-0964">Secreted</keyword>
<feature type="active site" description="Charge relay system" evidence="7">
    <location>
        <position position="134"/>
    </location>
</feature>
<dbReference type="InterPro" id="IPR023828">
    <property type="entry name" value="Peptidase_S8_Ser-AS"/>
</dbReference>
<dbReference type="OrthoDB" id="9798386at2"/>
<proteinExistence type="inferred from homology"/>
<dbReference type="InterPro" id="IPR015500">
    <property type="entry name" value="Peptidase_S8_subtilisin-rel"/>
</dbReference>
<dbReference type="InterPro" id="IPR034084">
    <property type="entry name" value="Thermitase-like_dom"/>
</dbReference>
<dbReference type="PANTHER" id="PTHR43806">
    <property type="entry name" value="PEPTIDASE S8"/>
    <property type="match status" value="1"/>
</dbReference>
<keyword evidence="10" id="KW-1185">Reference proteome</keyword>
<dbReference type="PROSITE" id="PS00138">
    <property type="entry name" value="SUBTILASE_SER"/>
    <property type="match status" value="1"/>
</dbReference>
<dbReference type="EMBL" id="LPVJ01000001">
    <property type="protein sequence ID" value="KUO97388.1"/>
    <property type="molecule type" value="Genomic_DNA"/>
</dbReference>
<evidence type="ECO:0000256" key="1">
    <source>
        <dbReference type="ARBA" id="ARBA00004613"/>
    </source>
</evidence>
<comment type="similarity">
    <text evidence="2 7">Belongs to the peptidase S8 family.</text>
</comment>
<dbReference type="GO" id="GO:0005576">
    <property type="term" value="C:extracellular region"/>
    <property type="evidence" value="ECO:0007669"/>
    <property type="project" value="UniProtKB-SubCell"/>
</dbReference>
<dbReference type="SUPFAM" id="SSF49464">
    <property type="entry name" value="Carboxypeptidase regulatory domain-like"/>
    <property type="match status" value="1"/>
</dbReference>
<dbReference type="Gene3D" id="2.60.40.1120">
    <property type="entry name" value="Carboxypeptidase-like, regulatory domain"/>
    <property type="match status" value="1"/>
</dbReference>
<dbReference type="InterPro" id="IPR000209">
    <property type="entry name" value="Peptidase_S8/S53_dom"/>
</dbReference>
<accession>A0A101XTR4</accession>
<evidence type="ECO:0000256" key="6">
    <source>
        <dbReference type="ARBA" id="ARBA00022825"/>
    </source>
</evidence>
<dbReference type="PANTHER" id="PTHR43806:SF11">
    <property type="entry name" value="CEREVISIN-RELATED"/>
    <property type="match status" value="1"/>
</dbReference>
<dbReference type="Gene3D" id="3.40.50.200">
    <property type="entry name" value="Peptidase S8/S53 domain"/>
    <property type="match status" value="1"/>
</dbReference>
<reference evidence="9 10" key="1">
    <citation type="submission" date="2015-12" db="EMBL/GenBank/DDBJ databases">
        <title>Draft genome sequence of Acidibacillus ferrooxidans ITV001, isolated from a chalcopyrite acid mine drainage site in Brazil.</title>
        <authorList>
            <person name="Dall'Agnol H."/>
            <person name="Nancucheo I."/>
            <person name="Johnson B."/>
            <person name="Oliveira R."/>
            <person name="Leite L."/>
            <person name="Pylro V."/>
            <person name="Nunes G.L."/>
            <person name="Tzotzos G."/>
            <person name="Fernandes G.R."/>
            <person name="Dutra J."/>
            <person name="Orellana S.C."/>
            <person name="Oliveira G."/>
        </authorList>
    </citation>
    <scope>NUCLEOTIDE SEQUENCE [LARGE SCALE GENOMIC DNA]</scope>
    <source>
        <strain evidence="10">ITV01</strain>
    </source>
</reference>
<dbReference type="CDD" id="cd07484">
    <property type="entry name" value="Peptidases_S8_Thermitase_like"/>
    <property type="match status" value="1"/>
</dbReference>
<evidence type="ECO:0000256" key="5">
    <source>
        <dbReference type="ARBA" id="ARBA00022801"/>
    </source>
</evidence>
<dbReference type="PRINTS" id="PR00723">
    <property type="entry name" value="SUBTILISIN"/>
</dbReference>
<dbReference type="Pfam" id="PF13620">
    <property type="entry name" value="CarboxypepD_reg"/>
    <property type="match status" value="1"/>
</dbReference>
<evidence type="ECO:0000256" key="3">
    <source>
        <dbReference type="ARBA" id="ARBA00022525"/>
    </source>
</evidence>
<sequence length="510" mass="52999">MSFVQAALNSSPYPAIDRFCAPHVAEDVWKKIHLRHGAALLSIHPILHYHRVRVIHGREERVLARYRKYKEVAYAELDSHYYAALTPNDPYYEGLYPSSQYGNVNQWGLPFVNAPSAFTALEAIPQGAYLAVIDTGIDLTHPDLQGNIARDTSGNVLGYNFVAGTNEPSDDNGHGTHVSGIAAAVTNNALGVAGISFNTVQIMPIKVLDANGAGATSMIADGILFAADHGADVINLSLGGSNYSQTLQNAISYAWNKGLAIVCAAGNNGSSAPDYPAGCNYALSVAALDQTGQPAFFSNSGEDLGIAAPGVAYLSTMPTYTVTLNSYGYENNYDALSGTSMAAPVVSGLCAALIAYAKSHNAALRGADTIAIVEQTAGSADRGWNPATGYGPLHAAKAVSPQPATGFPGSIRGQVIDSFGNAVSGAVVTAVNETTTTGADGMFRFANLTGGTYQVSASAGGNATTTPVSVSPGSDSFVSLTVTPAQTAVPCSWFLASARSLAKSMRKMEP</sequence>